<keyword evidence="3 11" id="KW-0378">Hydrolase</keyword>
<dbReference type="Proteomes" id="UP000214688">
    <property type="component" value="Chromosome"/>
</dbReference>
<keyword evidence="2 11" id="KW-0547">Nucleotide-binding</keyword>
<evidence type="ECO:0000259" key="13">
    <source>
        <dbReference type="PROSITE" id="PS51217"/>
    </source>
</evidence>
<dbReference type="GO" id="GO:0005524">
    <property type="term" value="F:ATP binding"/>
    <property type="evidence" value="ECO:0007669"/>
    <property type="project" value="UniProtKB-UniRule"/>
</dbReference>
<evidence type="ECO:0000256" key="10">
    <source>
        <dbReference type="ARBA" id="ARBA00048988"/>
    </source>
</evidence>
<feature type="domain" description="UvrD-like helicase ATP-binding" evidence="12">
    <location>
        <begin position="2"/>
        <end position="266"/>
    </location>
</feature>
<dbReference type="Pfam" id="PF13361">
    <property type="entry name" value="UvrD_C"/>
    <property type="match status" value="1"/>
</dbReference>
<dbReference type="AlphaFoldDB" id="A0A223D2I5"/>
<comment type="similarity">
    <text evidence="1">Belongs to the helicase family. UvrD subfamily.</text>
</comment>
<keyword evidence="15" id="KW-1185">Reference proteome</keyword>
<sequence>MTSLNQAQQQAVTSDSQVILTLAGAGTGKTAVLTRRIAHLHDEMRVGTSNMLALTFTRLAGHEMKERIAKLIGEEQAKKLFCNTFHAFCVQALRQWGERVGIEPNFTIYDPEDQEAIIKTVIKECKYKTKVDDVLHDINQLASGEEEFMSYESEQAAREYMFRLRRNNAVSLDELLTRTLSLMVQEDITAYYRNDFKYVFVDEFQDTDGVQMAIIKALAPENLFVVGDDYQSIYRFRGARVENILNFSNEFEGCETVKLEFNYRSTHEIVNAANRLIQHNQNRTDKKLIADKEGPSIEFHELDSMEAEAFRIVQKANAYQMAERKYSDIAVLARTNHQLEIVRNQLAAANVPAQVVSQSADIFQKRDIATAIRFVEYVINPSDSRALQACVNFPVTRLTDLEMTRAITEMETTGKTLEDVLADSENEAVRHLVGRARSLREGRVFDFWNVDAIEAFKRCSYELGMKVFYEAQGLQNRIEDMIQALRAINRWCRQQEQVGDPYDIQTFIKWLRIRDIQDYYRKEVDAVQLMTVHGSKGLEFDTVFMIGMNEETFPSKKAVKSEEDLEEERRLMYVAVTRAKRLLVLTRPREVTVYKNTTTPLPSRFMREMGLV</sequence>
<evidence type="ECO:0000256" key="3">
    <source>
        <dbReference type="ARBA" id="ARBA00022801"/>
    </source>
</evidence>
<evidence type="ECO:0000256" key="4">
    <source>
        <dbReference type="ARBA" id="ARBA00022806"/>
    </source>
</evidence>
<keyword evidence="7" id="KW-0413">Isomerase</keyword>
<dbReference type="GO" id="GO:0000725">
    <property type="term" value="P:recombinational repair"/>
    <property type="evidence" value="ECO:0007669"/>
    <property type="project" value="TreeGrafter"/>
</dbReference>
<dbReference type="InterPro" id="IPR014017">
    <property type="entry name" value="DNA_helicase_UvrD-like_C"/>
</dbReference>
<reference evidence="14 15" key="1">
    <citation type="journal article" date="2015" name="Int. J. Syst. Evol. Microbiol.">
        <title>Tumebacillus algifaecis sp. nov., isolated from decomposing algal scum.</title>
        <authorList>
            <person name="Wu Y.F."/>
            <person name="Zhang B."/>
            <person name="Xing P."/>
            <person name="Wu Q.L."/>
            <person name="Liu S.J."/>
        </authorList>
    </citation>
    <scope>NUCLEOTIDE SEQUENCE [LARGE SCALE GENOMIC DNA]</scope>
    <source>
        <strain evidence="14 15">THMBR28</strain>
    </source>
</reference>
<evidence type="ECO:0000259" key="12">
    <source>
        <dbReference type="PROSITE" id="PS51198"/>
    </source>
</evidence>
<dbReference type="Pfam" id="PF00580">
    <property type="entry name" value="UvrD-helicase"/>
    <property type="match status" value="1"/>
</dbReference>
<evidence type="ECO:0000256" key="8">
    <source>
        <dbReference type="ARBA" id="ARBA00034617"/>
    </source>
</evidence>
<dbReference type="PROSITE" id="PS51198">
    <property type="entry name" value="UVRD_HELICASE_ATP_BIND"/>
    <property type="match status" value="1"/>
</dbReference>
<keyword evidence="5 11" id="KW-0067">ATP-binding</keyword>
<comment type="catalytic activity">
    <reaction evidence="8">
        <text>Couples ATP hydrolysis with the unwinding of duplex DNA by translocating in the 3'-5' direction.</text>
        <dbReference type="EC" id="5.6.2.4"/>
    </reaction>
</comment>
<evidence type="ECO:0000256" key="5">
    <source>
        <dbReference type="ARBA" id="ARBA00022840"/>
    </source>
</evidence>
<dbReference type="CDD" id="cd17932">
    <property type="entry name" value="DEXQc_UvrD"/>
    <property type="match status" value="1"/>
</dbReference>
<dbReference type="GO" id="GO:0003677">
    <property type="term" value="F:DNA binding"/>
    <property type="evidence" value="ECO:0007669"/>
    <property type="project" value="UniProtKB-KW"/>
</dbReference>
<dbReference type="RefSeq" id="WP_094237041.1">
    <property type="nucleotide sequence ID" value="NZ_CP022657.1"/>
</dbReference>
<dbReference type="EMBL" id="CP022657">
    <property type="protein sequence ID" value="ASS75800.1"/>
    <property type="molecule type" value="Genomic_DNA"/>
</dbReference>
<dbReference type="InterPro" id="IPR027417">
    <property type="entry name" value="P-loop_NTPase"/>
</dbReference>
<evidence type="ECO:0000256" key="2">
    <source>
        <dbReference type="ARBA" id="ARBA00022741"/>
    </source>
</evidence>
<evidence type="ECO:0000313" key="15">
    <source>
        <dbReference type="Proteomes" id="UP000214688"/>
    </source>
</evidence>
<dbReference type="Gene3D" id="3.40.50.300">
    <property type="entry name" value="P-loop containing nucleotide triphosphate hydrolases"/>
    <property type="match status" value="2"/>
</dbReference>
<proteinExistence type="inferred from homology"/>
<evidence type="ECO:0000256" key="6">
    <source>
        <dbReference type="ARBA" id="ARBA00023125"/>
    </source>
</evidence>
<dbReference type="Gene3D" id="1.10.10.160">
    <property type="match status" value="1"/>
</dbReference>
<evidence type="ECO:0000256" key="11">
    <source>
        <dbReference type="PROSITE-ProRule" id="PRU00560"/>
    </source>
</evidence>
<dbReference type="InterPro" id="IPR000212">
    <property type="entry name" value="DNA_helicase_UvrD/REP"/>
</dbReference>
<dbReference type="InterPro" id="IPR013986">
    <property type="entry name" value="DExx_box_DNA_helicase_dom_sf"/>
</dbReference>
<evidence type="ECO:0000256" key="9">
    <source>
        <dbReference type="ARBA" id="ARBA00034808"/>
    </source>
</evidence>
<dbReference type="EC" id="5.6.2.4" evidence="9"/>
<evidence type="ECO:0000313" key="14">
    <source>
        <dbReference type="EMBL" id="ASS75800.1"/>
    </source>
</evidence>
<dbReference type="OrthoDB" id="9810135at2"/>
<dbReference type="PROSITE" id="PS51217">
    <property type="entry name" value="UVRD_HELICASE_CTER"/>
    <property type="match status" value="1"/>
</dbReference>
<feature type="binding site" evidence="11">
    <location>
        <begin position="23"/>
        <end position="30"/>
    </location>
    <ligand>
        <name>ATP</name>
        <dbReference type="ChEBI" id="CHEBI:30616"/>
    </ligand>
</feature>
<keyword evidence="4 11" id="KW-0347">Helicase</keyword>
<name>A0A223D2I5_9BACL</name>
<evidence type="ECO:0000256" key="7">
    <source>
        <dbReference type="ARBA" id="ARBA00023235"/>
    </source>
</evidence>
<dbReference type="SUPFAM" id="SSF52540">
    <property type="entry name" value="P-loop containing nucleoside triphosphate hydrolases"/>
    <property type="match status" value="1"/>
</dbReference>
<dbReference type="Gene3D" id="1.10.486.10">
    <property type="entry name" value="PCRA, domain 4"/>
    <property type="match status" value="1"/>
</dbReference>
<feature type="domain" description="UvrD-like helicase C-terminal" evidence="13">
    <location>
        <begin position="267"/>
        <end position="537"/>
    </location>
</feature>
<gene>
    <name evidence="14" type="ORF">CIG75_12915</name>
</gene>
<dbReference type="PANTHER" id="PTHR11070">
    <property type="entry name" value="UVRD / RECB / PCRA DNA HELICASE FAMILY MEMBER"/>
    <property type="match status" value="1"/>
</dbReference>
<dbReference type="InterPro" id="IPR014016">
    <property type="entry name" value="UvrD-like_ATP-bd"/>
</dbReference>
<evidence type="ECO:0000256" key="1">
    <source>
        <dbReference type="ARBA" id="ARBA00009922"/>
    </source>
</evidence>
<comment type="catalytic activity">
    <reaction evidence="10">
        <text>ATP + H2O = ADP + phosphate + H(+)</text>
        <dbReference type="Rhea" id="RHEA:13065"/>
        <dbReference type="ChEBI" id="CHEBI:15377"/>
        <dbReference type="ChEBI" id="CHEBI:15378"/>
        <dbReference type="ChEBI" id="CHEBI:30616"/>
        <dbReference type="ChEBI" id="CHEBI:43474"/>
        <dbReference type="ChEBI" id="CHEBI:456216"/>
        <dbReference type="EC" id="5.6.2.4"/>
    </reaction>
</comment>
<dbReference type="GO" id="GO:0043138">
    <property type="term" value="F:3'-5' DNA helicase activity"/>
    <property type="evidence" value="ECO:0007669"/>
    <property type="project" value="UniProtKB-EC"/>
</dbReference>
<dbReference type="KEGG" id="tab:CIG75_12915"/>
<accession>A0A223D2I5</accession>
<dbReference type="PANTHER" id="PTHR11070:SF2">
    <property type="entry name" value="ATP-DEPENDENT DNA HELICASE SRS2"/>
    <property type="match status" value="1"/>
</dbReference>
<organism evidence="14 15">
    <name type="scientific">Tumebacillus algifaecis</name>
    <dbReference type="NCBI Taxonomy" id="1214604"/>
    <lineage>
        <taxon>Bacteria</taxon>
        <taxon>Bacillati</taxon>
        <taxon>Bacillota</taxon>
        <taxon>Bacilli</taxon>
        <taxon>Bacillales</taxon>
        <taxon>Alicyclobacillaceae</taxon>
        <taxon>Tumebacillus</taxon>
    </lineage>
</organism>
<keyword evidence="6" id="KW-0238">DNA-binding</keyword>
<protein>
    <recommendedName>
        <fullName evidence="9">DNA 3'-5' helicase</fullName>
        <ecNumber evidence="9">5.6.2.4</ecNumber>
    </recommendedName>
</protein>
<dbReference type="GO" id="GO:0016887">
    <property type="term" value="F:ATP hydrolysis activity"/>
    <property type="evidence" value="ECO:0007669"/>
    <property type="project" value="RHEA"/>
</dbReference>